<proteinExistence type="inferred from homology"/>
<dbReference type="GO" id="GO:0016279">
    <property type="term" value="F:protein-lysine N-methyltransferase activity"/>
    <property type="evidence" value="ECO:0007669"/>
    <property type="project" value="UniProtKB-UniRule"/>
</dbReference>
<keyword evidence="3 5" id="KW-0808">Transferase</keyword>
<dbReference type="PANTHER" id="PTHR12843:SF5">
    <property type="entry name" value="EEF1A LYSINE METHYLTRANSFERASE 2"/>
    <property type="match status" value="1"/>
</dbReference>
<dbReference type="GO" id="GO:0032259">
    <property type="term" value="P:methylation"/>
    <property type="evidence" value="ECO:0007669"/>
    <property type="project" value="UniProtKB-KW"/>
</dbReference>
<comment type="similarity">
    <text evidence="5">Belongs to the class I-like SAM-binding methyltransferase superfamily. EFM4 family.</text>
</comment>
<evidence type="ECO:0000256" key="3">
    <source>
        <dbReference type="ARBA" id="ARBA00022679"/>
    </source>
</evidence>
<dbReference type="EMBL" id="CACRXK020005946">
    <property type="protein sequence ID" value="CAB4007881.1"/>
    <property type="molecule type" value="Genomic_DNA"/>
</dbReference>
<dbReference type="InterPro" id="IPR029063">
    <property type="entry name" value="SAM-dependent_MTases_sf"/>
</dbReference>
<organism evidence="7 8">
    <name type="scientific">Paramuricea clavata</name>
    <name type="common">Red gorgonian</name>
    <name type="synonym">Violescent sea-whip</name>
    <dbReference type="NCBI Taxonomy" id="317549"/>
    <lineage>
        <taxon>Eukaryota</taxon>
        <taxon>Metazoa</taxon>
        <taxon>Cnidaria</taxon>
        <taxon>Anthozoa</taxon>
        <taxon>Octocorallia</taxon>
        <taxon>Malacalcyonacea</taxon>
        <taxon>Plexauridae</taxon>
        <taxon>Paramuricea</taxon>
    </lineage>
</organism>
<evidence type="ECO:0000256" key="4">
    <source>
        <dbReference type="ARBA" id="ARBA00022691"/>
    </source>
</evidence>
<dbReference type="InterPro" id="IPR026635">
    <property type="entry name" value="Efm4/METTL10"/>
</dbReference>
<dbReference type="GO" id="GO:0005737">
    <property type="term" value="C:cytoplasm"/>
    <property type="evidence" value="ECO:0007669"/>
    <property type="project" value="UniProtKB-SubCell"/>
</dbReference>
<evidence type="ECO:0000256" key="5">
    <source>
        <dbReference type="HAMAP-Rule" id="MF_03188"/>
    </source>
</evidence>
<dbReference type="Proteomes" id="UP001152795">
    <property type="component" value="Unassembled WGS sequence"/>
</dbReference>
<keyword evidence="1 5" id="KW-0963">Cytoplasm</keyword>
<keyword evidence="4 5" id="KW-0949">S-adenosyl-L-methionine</keyword>
<comment type="subcellular location">
    <subcellularLocation>
        <location evidence="5">Cytoplasm</location>
    </subcellularLocation>
</comment>
<dbReference type="PANTHER" id="PTHR12843">
    <property type="entry name" value="PROTEIN-LYSINE N-METHYLTRANSFERASE METTL10"/>
    <property type="match status" value="1"/>
</dbReference>
<dbReference type="CDD" id="cd02440">
    <property type="entry name" value="AdoMet_MTases"/>
    <property type="match status" value="1"/>
</dbReference>
<accession>A0A6S7IQ54</accession>
<name>A0A6S7IQ54_PARCT</name>
<evidence type="ECO:0000256" key="2">
    <source>
        <dbReference type="ARBA" id="ARBA00022603"/>
    </source>
</evidence>
<dbReference type="HAMAP" id="MF_03188">
    <property type="entry name" value="Methyltr_EFM4"/>
    <property type="match status" value="1"/>
</dbReference>
<keyword evidence="2 5" id="KW-0489">Methyltransferase</keyword>
<protein>
    <recommendedName>
        <fullName evidence="5">Protein-lysine N-methyltransferase PACLA_8A074375</fullName>
        <ecNumber evidence="5">2.1.1.-</ecNumber>
    </recommendedName>
</protein>
<dbReference type="AlphaFoldDB" id="A0A6S7IQ54"/>
<dbReference type="Gene3D" id="3.40.50.150">
    <property type="entry name" value="Vaccinia Virus protein VP39"/>
    <property type="match status" value="1"/>
</dbReference>
<comment type="caution">
    <text evidence="7">The sequence shown here is derived from an EMBL/GenBank/DDBJ whole genome shotgun (WGS) entry which is preliminary data.</text>
</comment>
<feature type="domain" description="Methyltransferase" evidence="6">
    <location>
        <begin position="61"/>
        <end position="196"/>
    </location>
</feature>
<evidence type="ECO:0000256" key="1">
    <source>
        <dbReference type="ARBA" id="ARBA00022490"/>
    </source>
</evidence>
<sequence>MVVMAGELPSSKLGTIEHWNEVYEKELADFEDTGDEGEIWFGEHTLKKLVGWLENNKCVGKDFNVLDIGCGNGVTLVEMAKRGFVNLTGCDYSLQAVELARNIAKRETVKIDYMVMDILDLENSALKERHFDVCIDKGTYDAISLNPENSKHCRELYKKSLCQLLNTNGVFALASCNWTLDELKDFFKSDFDLIEELPSPKFTFGGVAGQSVTSCIWRKIS</sequence>
<reference evidence="7" key="1">
    <citation type="submission" date="2020-04" db="EMBL/GenBank/DDBJ databases">
        <authorList>
            <person name="Alioto T."/>
            <person name="Alioto T."/>
            <person name="Gomez Garrido J."/>
        </authorList>
    </citation>
    <scope>NUCLEOTIDE SEQUENCE</scope>
    <source>
        <strain evidence="7">A484AB</strain>
    </source>
</reference>
<evidence type="ECO:0000259" key="6">
    <source>
        <dbReference type="Pfam" id="PF13847"/>
    </source>
</evidence>
<dbReference type="InterPro" id="IPR025714">
    <property type="entry name" value="Methyltranfer_dom"/>
</dbReference>
<dbReference type="OrthoDB" id="540004at2759"/>
<evidence type="ECO:0000313" key="7">
    <source>
        <dbReference type="EMBL" id="CAB4007881.1"/>
    </source>
</evidence>
<comment type="function">
    <text evidence="5">S-adenosyl-L-methionine-dependent protein-lysine N-methyltransferase that methylates elongation factor 1-alpha.</text>
</comment>
<dbReference type="Pfam" id="PF13847">
    <property type="entry name" value="Methyltransf_31"/>
    <property type="match status" value="1"/>
</dbReference>
<gene>
    <name evidence="7" type="ORF">PACLA_8A074375</name>
</gene>
<evidence type="ECO:0000313" key="8">
    <source>
        <dbReference type="Proteomes" id="UP001152795"/>
    </source>
</evidence>
<keyword evidence="8" id="KW-1185">Reference proteome</keyword>
<dbReference type="EC" id="2.1.1.-" evidence="5"/>
<dbReference type="SUPFAM" id="SSF53335">
    <property type="entry name" value="S-adenosyl-L-methionine-dependent methyltransferases"/>
    <property type="match status" value="1"/>
</dbReference>